<dbReference type="Pfam" id="PF02655">
    <property type="entry name" value="ATP-grasp_3"/>
    <property type="match status" value="1"/>
</dbReference>
<protein>
    <submittedName>
        <fullName evidence="3">ATP-grasp domain-containing protein</fullName>
    </submittedName>
</protein>
<sequence length="317" mass="35091">MPKLNRVLQSCRFLPHQLNGFVGFWVVLRDHELPFLEHRVGPALIEPDPYPHPAFQLPAADGSWVAKTSSGGGREVMLWDQSAAAAPRQTATLIQQYKPGESMSAIFLGHRDGIELLGLTRQLIGDPVASPPWRFGYCGNIAPVSLPGSAEKLIEKMAAAIAARAQLRGLFGVDFIWDGLTPWVVEVNPRYTASCELLELASGQPLLTEHWRCFLDEPPPAPPVFVNRRGGLPAMVGKLILYARRAVTAPDLSRFVQPRSPWTVPFLADVPRGGTRFEPGQPLCTVFATGREAQAVRQKLYRRAARVRRWFSDAETV</sequence>
<keyword evidence="1" id="KW-0547">Nucleotide-binding</keyword>
<name>A0A7C2JW20_9PLAN</name>
<comment type="caution">
    <text evidence="3">The sequence shown here is derived from an EMBL/GenBank/DDBJ whole genome shotgun (WGS) entry which is preliminary data.</text>
</comment>
<dbReference type="InterPro" id="IPR011761">
    <property type="entry name" value="ATP-grasp"/>
</dbReference>
<feature type="domain" description="ATP-grasp" evidence="2">
    <location>
        <begin position="25"/>
        <end position="215"/>
    </location>
</feature>
<accession>A0A7C2JW20</accession>
<evidence type="ECO:0000313" key="3">
    <source>
        <dbReference type="EMBL" id="HEN13844.1"/>
    </source>
</evidence>
<evidence type="ECO:0000256" key="1">
    <source>
        <dbReference type="PROSITE-ProRule" id="PRU00409"/>
    </source>
</evidence>
<dbReference type="Gene3D" id="3.30.470.20">
    <property type="entry name" value="ATP-grasp fold, B domain"/>
    <property type="match status" value="1"/>
</dbReference>
<dbReference type="EMBL" id="DSOK01000003">
    <property type="protein sequence ID" value="HEN13844.1"/>
    <property type="molecule type" value="Genomic_DNA"/>
</dbReference>
<dbReference type="GO" id="GO:0005524">
    <property type="term" value="F:ATP binding"/>
    <property type="evidence" value="ECO:0007669"/>
    <property type="project" value="UniProtKB-UniRule"/>
</dbReference>
<gene>
    <name evidence="3" type="ORF">ENQ76_00035</name>
</gene>
<dbReference type="SUPFAM" id="SSF56059">
    <property type="entry name" value="Glutathione synthetase ATP-binding domain-like"/>
    <property type="match status" value="1"/>
</dbReference>
<organism evidence="3">
    <name type="scientific">Schlesneria paludicola</name>
    <dbReference type="NCBI Taxonomy" id="360056"/>
    <lineage>
        <taxon>Bacteria</taxon>
        <taxon>Pseudomonadati</taxon>
        <taxon>Planctomycetota</taxon>
        <taxon>Planctomycetia</taxon>
        <taxon>Planctomycetales</taxon>
        <taxon>Planctomycetaceae</taxon>
        <taxon>Schlesneria</taxon>
    </lineage>
</organism>
<dbReference type="PROSITE" id="PS50975">
    <property type="entry name" value="ATP_GRASP"/>
    <property type="match status" value="1"/>
</dbReference>
<reference evidence="3" key="1">
    <citation type="journal article" date="2020" name="mSystems">
        <title>Genome- and Community-Level Interaction Insights into Carbon Utilization and Element Cycling Functions of Hydrothermarchaeota in Hydrothermal Sediment.</title>
        <authorList>
            <person name="Zhou Z."/>
            <person name="Liu Y."/>
            <person name="Xu W."/>
            <person name="Pan J."/>
            <person name="Luo Z.H."/>
            <person name="Li M."/>
        </authorList>
    </citation>
    <scope>NUCLEOTIDE SEQUENCE [LARGE SCALE GENOMIC DNA]</scope>
    <source>
        <strain evidence="3">SpSt-339</strain>
    </source>
</reference>
<dbReference type="GO" id="GO:0046872">
    <property type="term" value="F:metal ion binding"/>
    <property type="evidence" value="ECO:0007669"/>
    <property type="project" value="InterPro"/>
</dbReference>
<dbReference type="AlphaFoldDB" id="A0A7C2JW20"/>
<proteinExistence type="predicted"/>
<keyword evidence="1" id="KW-0067">ATP-binding</keyword>
<evidence type="ECO:0000259" key="2">
    <source>
        <dbReference type="PROSITE" id="PS50975"/>
    </source>
</evidence>
<dbReference type="InterPro" id="IPR003806">
    <property type="entry name" value="ATP-grasp_PylC-type"/>
</dbReference>